<gene>
    <name evidence="1" type="ORF">SMGD1_0460</name>
</gene>
<dbReference type="AlphaFoldDB" id="B6BKD2"/>
<name>B6BKD2_SULGG</name>
<evidence type="ECO:0008006" key="3">
    <source>
        <dbReference type="Google" id="ProtNLM"/>
    </source>
</evidence>
<dbReference type="EMBL" id="AFRZ01000001">
    <property type="protein sequence ID" value="EHP28987.1"/>
    <property type="molecule type" value="Genomic_DNA"/>
</dbReference>
<dbReference type="HOGENOM" id="CLU_117136_0_0_7"/>
<accession>B6BKD2</accession>
<dbReference type="RefSeq" id="WP_008338011.1">
    <property type="nucleotide sequence ID" value="NZ_AFRZ01000001.1"/>
</dbReference>
<proteinExistence type="predicted"/>
<sequence>MKVILTQTDTTVGFLSQDASKLQEIKSRNSSKPFIKVYKNFKSLLASGHRIPDRYKNTIRRSDKTTFIVKNRAFRVAETSLYSQILRNSTWHYSTSANESGKNFDREFCTKKADIIVENKDGLSQNNSSSLYIVNHKKRKKIR</sequence>
<dbReference type="PATRIC" id="fig|929558.5.peg.458"/>
<evidence type="ECO:0000313" key="1">
    <source>
        <dbReference type="EMBL" id="EHP28987.1"/>
    </source>
</evidence>
<dbReference type="SUPFAM" id="SSF55821">
    <property type="entry name" value="YrdC/RibB"/>
    <property type="match status" value="1"/>
</dbReference>
<evidence type="ECO:0000313" key="2">
    <source>
        <dbReference type="Proteomes" id="UP000006431"/>
    </source>
</evidence>
<dbReference type="eggNOG" id="COG0009">
    <property type="taxonomic scope" value="Bacteria"/>
</dbReference>
<dbReference type="InterPro" id="IPR017945">
    <property type="entry name" value="DHBP_synth_RibB-like_a/b_dom"/>
</dbReference>
<keyword evidence="2" id="KW-1185">Reference proteome</keyword>
<organism evidence="1 2">
    <name type="scientific">Sulfurimonas gotlandica (strain DSM 19862 / JCM 16533 / GD1)</name>
    <dbReference type="NCBI Taxonomy" id="929558"/>
    <lineage>
        <taxon>Bacteria</taxon>
        <taxon>Pseudomonadati</taxon>
        <taxon>Campylobacterota</taxon>
        <taxon>Epsilonproteobacteria</taxon>
        <taxon>Campylobacterales</taxon>
        <taxon>Sulfurimonadaceae</taxon>
        <taxon>Sulfurimonas</taxon>
    </lineage>
</organism>
<reference evidence="1 2" key="1">
    <citation type="journal article" date="2012" name="Proc. Natl. Acad. Sci. U.S.A.">
        <title>Genome and physiology of a model Epsilonproteobacterium responsible for sulfide detoxification in marine oxygen depletion zones.</title>
        <authorList>
            <person name="Grote J."/>
            <person name="Schott T."/>
            <person name="Bruckner C.G."/>
            <person name="Glockner F.O."/>
            <person name="Jost G."/>
            <person name="Teeling H."/>
            <person name="Labrenz M."/>
            <person name="Jurgens K."/>
        </authorList>
    </citation>
    <scope>NUCLEOTIDE SEQUENCE [LARGE SCALE GENOMIC DNA]</scope>
    <source>
        <strain evidence="1 2">GD1</strain>
    </source>
</reference>
<dbReference type="Proteomes" id="UP000006431">
    <property type="component" value="Unassembled WGS sequence"/>
</dbReference>
<comment type="caution">
    <text evidence="1">The sequence shown here is derived from an EMBL/GenBank/DDBJ whole genome shotgun (WGS) entry which is preliminary data.</text>
</comment>
<dbReference type="STRING" id="929558.SMGD1_0460"/>
<protein>
    <recommendedName>
        <fullName evidence="3">Sua5 YciO YrdC YwlC family protein</fullName>
    </recommendedName>
</protein>
<accession>H1FUY0</accession>
<dbReference type="OrthoDB" id="5339525at2"/>